<organism evidence="15 16">
    <name type="scientific">Streptosporangium album</name>
    <dbReference type="NCBI Taxonomy" id="47479"/>
    <lineage>
        <taxon>Bacteria</taxon>
        <taxon>Bacillati</taxon>
        <taxon>Actinomycetota</taxon>
        <taxon>Actinomycetes</taxon>
        <taxon>Streptosporangiales</taxon>
        <taxon>Streptosporangiaceae</taxon>
        <taxon>Streptosporangium</taxon>
    </lineage>
</organism>
<keyword evidence="6 12" id="KW-0349">Heme</keyword>
<reference evidence="15 16" key="1">
    <citation type="submission" date="2020-08" db="EMBL/GenBank/DDBJ databases">
        <title>Sequencing the genomes of 1000 actinobacteria strains.</title>
        <authorList>
            <person name="Klenk H.-P."/>
        </authorList>
    </citation>
    <scope>NUCLEOTIDE SEQUENCE [LARGE SCALE GENOMIC DNA]</scope>
    <source>
        <strain evidence="15 16">DSM 43023</strain>
    </source>
</reference>
<dbReference type="Proteomes" id="UP000534286">
    <property type="component" value="Unassembled WGS sequence"/>
</dbReference>
<dbReference type="InterPro" id="IPR002226">
    <property type="entry name" value="Catalase_haem_BS"/>
</dbReference>
<dbReference type="GO" id="GO:0005737">
    <property type="term" value="C:cytoplasm"/>
    <property type="evidence" value="ECO:0007669"/>
    <property type="project" value="TreeGrafter"/>
</dbReference>
<dbReference type="Gene3D" id="2.40.180.10">
    <property type="entry name" value="Catalase core domain"/>
    <property type="match status" value="1"/>
</dbReference>
<dbReference type="InterPro" id="IPR020835">
    <property type="entry name" value="Catalase_sf"/>
</dbReference>
<keyword evidence="16" id="KW-1185">Reference proteome</keyword>
<dbReference type="InterPro" id="IPR011614">
    <property type="entry name" value="Catalase_core"/>
</dbReference>
<dbReference type="GO" id="GO:0042542">
    <property type="term" value="P:response to hydrogen peroxide"/>
    <property type="evidence" value="ECO:0007669"/>
    <property type="project" value="TreeGrafter"/>
</dbReference>
<dbReference type="PIRSF" id="PIRSF038928">
    <property type="entry name" value="Catalase_clade1-3"/>
    <property type="match status" value="1"/>
</dbReference>
<evidence type="ECO:0000256" key="6">
    <source>
        <dbReference type="ARBA" id="ARBA00022617"/>
    </source>
</evidence>
<evidence type="ECO:0000256" key="11">
    <source>
        <dbReference type="PIRSR" id="PIRSR038928-1"/>
    </source>
</evidence>
<comment type="similarity">
    <text evidence="3">Belongs to the catalase family.</text>
</comment>
<evidence type="ECO:0000313" key="15">
    <source>
        <dbReference type="EMBL" id="MBB4943224.1"/>
    </source>
</evidence>
<evidence type="ECO:0000256" key="5">
    <source>
        <dbReference type="ARBA" id="ARBA00022559"/>
    </source>
</evidence>
<dbReference type="GO" id="GO:0020037">
    <property type="term" value="F:heme binding"/>
    <property type="evidence" value="ECO:0007669"/>
    <property type="project" value="InterPro"/>
</dbReference>
<evidence type="ECO:0000256" key="4">
    <source>
        <dbReference type="ARBA" id="ARBA00012314"/>
    </source>
</evidence>
<dbReference type="GO" id="GO:0042744">
    <property type="term" value="P:hydrogen peroxide catabolic process"/>
    <property type="evidence" value="ECO:0007669"/>
    <property type="project" value="UniProtKB-KW"/>
</dbReference>
<evidence type="ECO:0000256" key="10">
    <source>
        <dbReference type="ARBA" id="ARBA00023324"/>
    </source>
</evidence>
<evidence type="ECO:0000256" key="2">
    <source>
        <dbReference type="ARBA" id="ARBA00002974"/>
    </source>
</evidence>
<dbReference type="InterPro" id="IPR010582">
    <property type="entry name" value="Catalase_immune_responsive"/>
</dbReference>
<evidence type="ECO:0000256" key="13">
    <source>
        <dbReference type="SAM" id="MobiDB-lite"/>
    </source>
</evidence>
<proteinExistence type="inferred from homology"/>
<evidence type="ECO:0000259" key="14">
    <source>
        <dbReference type="SMART" id="SM01060"/>
    </source>
</evidence>
<dbReference type="SUPFAM" id="SSF56634">
    <property type="entry name" value="Heme-dependent catalase-like"/>
    <property type="match status" value="1"/>
</dbReference>
<feature type="active site" evidence="11">
    <location>
        <position position="164"/>
    </location>
</feature>
<dbReference type="InterPro" id="IPR018028">
    <property type="entry name" value="Catalase"/>
</dbReference>
<dbReference type="GO" id="GO:0046872">
    <property type="term" value="F:metal ion binding"/>
    <property type="evidence" value="ECO:0007669"/>
    <property type="project" value="UniProtKB-KW"/>
</dbReference>
<dbReference type="Pfam" id="PF06628">
    <property type="entry name" value="Catalase-rel"/>
    <property type="match status" value="1"/>
</dbReference>
<accession>A0A7W7S3H0</accession>
<evidence type="ECO:0000313" key="16">
    <source>
        <dbReference type="Proteomes" id="UP000534286"/>
    </source>
</evidence>
<comment type="cofactor">
    <cofactor evidence="1 12">
        <name>heme</name>
        <dbReference type="ChEBI" id="CHEBI:30413"/>
    </cofactor>
</comment>
<gene>
    <name evidence="15" type="ORF">FHR32_007624</name>
</gene>
<keyword evidence="9 12" id="KW-0408">Iron</keyword>
<evidence type="ECO:0000256" key="8">
    <source>
        <dbReference type="ARBA" id="ARBA00023002"/>
    </source>
</evidence>
<comment type="function">
    <text evidence="2">Decomposes hydrogen peroxide into water and oxygen; serves to protect cells from the toxic effects of hydrogen peroxide.</text>
</comment>
<dbReference type="PANTHER" id="PTHR11465:SF23">
    <property type="entry name" value="CATALASE-2"/>
    <property type="match status" value="1"/>
</dbReference>
<dbReference type="EC" id="1.11.1.6" evidence="4"/>
<evidence type="ECO:0000256" key="12">
    <source>
        <dbReference type="PIRSR" id="PIRSR038928-2"/>
    </source>
</evidence>
<dbReference type="PRINTS" id="PR00067">
    <property type="entry name" value="CATALASE"/>
</dbReference>
<sequence>MRTGKSWYAGNDHRKEGSIIMTDVSGVGPQPGDERSVLTNRQGHPVYDNQNQRTVGARGPATLENYQFLEKISHFDRERIPERVVHARGVTSYGYFEAYGKLGDEPVSRYTRAKLFQEAGKRTDVAVRFSTVIGGRDSSEAARDPRGFAVKFYTEDGNWDLVGNDLAVFFIRDAIKFPDVIHSLKPDPVTFRQEPNRIFDFMSQTPESMHMLVNLFSPRGIPADYRHMQGFGVNTYKWVNSEGVTRLVKYHWMPKQGVRSMTADDAAAIQGQELGHATKDLHEAIDRGDFPEWELLVQIMTDEEHPELDFDPLDDTKVWPENEFPALPVGRMVLNRNVANNFAENEQISFGTGVLVDGLDFSDDKMLVGRTFSYSDTQRHRVGPNYLQLPVNQAKNAEVHTNQRDGQMTYHVDGEGENPHVNYEPSITGGLREGRYPTYDEQGPVVSGRLTRKRIPRTNDYAQAGQRYLLMERWERDDLVLNLVTMLSQAVRPVQERMVWHFLMVEDDLGLRVGEGLGIGPEDVAHLEPLATQVLSEEERDRLSNLGKNGPRDVSGLKMTHGVPNKRAQPVG</sequence>
<dbReference type="CDD" id="cd08154">
    <property type="entry name" value="catalase_clade_1"/>
    <property type="match status" value="1"/>
</dbReference>
<feature type="active site" evidence="11">
    <location>
        <position position="86"/>
    </location>
</feature>
<protein>
    <recommendedName>
        <fullName evidence="4">catalase</fullName>
        <ecNumber evidence="4">1.11.1.6</ecNumber>
    </recommendedName>
</protein>
<comment type="caution">
    <text evidence="15">The sequence shown here is derived from an EMBL/GenBank/DDBJ whole genome shotgun (WGS) entry which is preliminary data.</text>
</comment>
<dbReference type="PROSITE" id="PS51402">
    <property type="entry name" value="CATALASE_3"/>
    <property type="match status" value="1"/>
</dbReference>
<evidence type="ECO:0000256" key="7">
    <source>
        <dbReference type="ARBA" id="ARBA00022723"/>
    </source>
</evidence>
<dbReference type="SMART" id="SM01060">
    <property type="entry name" value="Catalase"/>
    <property type="match status" value="1"/>
</dbReference>
<dbReference type="EMBL" id="JACHJU010000005">
    <property type="protein sequence ID" value="MBB4943224.1"/>
    <property type="molecule type" value="Genomic_DNA"/>
</dbReference>
<dbReference type="InterPro" id="IPR024711">
    <property type="entry name" value="Catalase_clade1/3"/>
</dbReference>
<name>A0A7W7S3H0_9ACTN</name>
<keyword evidence="5 15" id="KW-0575">Peroxidase</keyword>
<dbReference type="AlphaFoldDB" id="A0A7W7S3H0"/>
<dbReference type="GO" id="GO:0004096">
    <property type="term" value="F:catalase activity"/>
    <property type="evidence" value="ECO:0007669"/>
    <property type="project" value="UniProtKB-EC"/>
</dbReference>
<keyword evidence="10" id="KW-0376">Hydrogen peroxide</keyword>
<keyword evidence="7 12" id="KW-0479">Metal-binding</keyword>
<dbReference type="PANTHER" id="PTHR11465">
    <property type="entry name" value="CATALASE"/>
    <property type="match status" value="1"/>
</dbReference>
<evidence type="ECO:0000256" key="1">
    <source>
        <dbReference type="ARBA" id="ARBA00001971"/>
    </source>
</evidence>
<dbReference type="Pfam" id="PF00199">
    <property type="entry name" value="Catalase"/>
    <property type="match status" value="1"/>
</dbReference>
<evidence type="ECO:0000256" key="3">
    <source>
        <dbReference type="ARBA" id="ARBA00005329"/>
    </source>
</evidence>
<feature type="domain" description="Catalase core" evidence="14">
    <location>
        <begin position="39"/>
        <end position="432"/>
    </location>
</feature>
<feature type="region of interest" description="Disordered" evidence="13">
    <location>
        <begin position="537"/>
        <end position="572"/>
    </location>
</feature>
<keyword evidence="8 15" id="KW-0560">Oxidoreductase</keyword>
<feature type="binding site" description="axial binding residue" evidence="12">
    <location>
        <position position="374"/>
    </location>
    <ligand>
        <name>heme</name>
        <dbReference type="ChEBI" id="CHEBI:30413"/>
    </ligand>
    <ligandPart>
        <name>Fe</name>
        <dbReference type="ChEBI" id="CHEBI:18248"/>
    </ligandPart>
</feature>
<evidence type="ECO:0000256" key="9">
    <source>
        <dbReference type="ARBA" id="ARBA00023004"/>
    </source>
</evidence>
<dbReference type="PROSITE" id="PS00437">
    <property type="entry name" value="CATALASE_1"/>
    <property type="match status" value="1"/>
</dbReference>